<dbReference type="AlphaFoldDB" id="A0A381YR13"/>
<sequence>MNLSEMAKPMEIAVDDLIEEIKVNYSKWQNIINKKTGDSSDKYDYAKEACTRFNEGIRVEVGSKYTKIFTGSSIWGFIVNENDSVKCIKSGCYFSRGDLLKPASYKAPTRNFARGNIRLGKNYSRYNDLAEIVEKDNAVRAYPNYQASWTSAS</sequence>
<organism evidence="1">
    <name type="scientific">marine metagenome</name>
    <dbReference type="NCBI Taxonomy" id="408172"/>
    <lineage>
        <taxon>unclassified sequences</taxon>
        <taxon>metagenomes</taxon>
        <taxon>ecological metagenomes</taxon>
    </lineage>
</organism>
<name>A0A381YR13_9ZZZZ</name>
<gene>
    <name evidence="1" type="ORF">METZ01_LOCUS131945</name>
</gene>
<protein>
    <submittedName>
        <fullName evidence="1">Uncharacterized protein</fullName>
    </submittedName>
</protein>
<reference evidence="1" key="1">
    <citation type="submission" date="2018-05" db="EMBL/GenBank/DDBJ databases">
        <authorList>
            <person name="Lanie J.A."/>
            <person name="Ng W.-L."/>
            <person name="Kazmierczak K.M."/>
            <person name="Andrzejewski T.M."/>
            <person name="Davidsen T.M."/>
            <person name="Wayne K.J."/>
            <person name="Tettelin H."/>
            <person name="Glass J.I."/>
            <person name="Rusch D."/>
            <person name="Podicherti R."/>
            <person name="Tsui H.-C.T."/>
            <person name="Winkler M.E."/>
        </authorList>
    </citation>
    <scope>NUCLEOTIDE SEQUENCE</scope>
</reference>
<evidence type="ECO:0000313" key="1">
    <source>
        <dbReference type="EMBL" id="SVA79091.1"/>
    </source>
</evidence>
<dbReference type="EMBL" id="UINC01018764">
    <property type="protein sequence ID" value="SVA79091.1"/>
    <property type="molecule type" value="Genomic_DNA"/>
</dbReference>
<accession>A0A381YR13</accession>
<proteinExistence type="predicted"/>